<dbReference type="OrthoDB" id="9780518at2"/>
<evidence type="ECO:0000313" key="4">
    <source>
        <dbReference type="Proteomes" id="UP000265614"/>
    </source>
</evidence>
<sequence length="352" mass="37071">MGRDVPDLATVPLSVLELSPVLSDQTPHEALEATVDVARLAEDLGATRFWLAEHHGMPGIASSSPAVLLAHVAARTSTLRVGSGGVMLPNHAPLVVAEQFATLASLHPGRVDLGIGRAPGTDGATARALRRTASLGAEDFPEQLGELLGFLHGTFPEDHPYARLVLVPELASVEDAPQVWLLGSSGYSAQVAGLLGLRFAFAHHFAGQGTEEALALYRGTFRPSRHLDAPYAMVTATVVSAPTDEEARHVARTGQLAILRLRTGRPSRMPTPEEAAAHGWTELDLAIAEQASLGHVVGDPAAVRAGLDELVQRTAPDELMVTTLSGRPADRLRSLRTVAEVTGRLPAPAPVA</sequence>
<protein>
    <submittedName>
        <fullName evidence="3">LLM class flavin-dependent oxidoreductase</fullName>
    </submittedName>
</protein>
<dbReference type="NCBIfam" id="TIGR03558">
    <property type="entry name" value="oxido_grp_1"/>
    <property type="match status" value="1"/>
</dbReference>
<dbReference type="Pfam" id="PF00296">
    <property type="entry name" value="Bac_luciferase"/>
    <property type="match status" value="1"/>
</dbReference>
<dbReference type="Proteomes" id="UP000265614">
    <property type="component" value="Unassembled WGS sequence"/>
</dbReference>
<dbReference type="PANTHER" id="PTHR30137">
    <property type="entry name" value="LUCIFERASE-LIKE MONOOXYGENASE"/>
    <property type="match status" value="1"/>
</dbReference>
<dbReference type="SUPFAM" id="SSF51679">
    <property type="entry name" value="Bacterial luciferase-like"/>
    <property type="match status" value="1"/>
</dbReference>
<dbReference type="AlphaFoldDB" id="A0A3A3YXG1"/>
<dbReference type="InterPro" id="IPR019949">
    <property type="entry name" value="CmoO-like"/>
</dbReference>
<feature type="domain" description="Luciferase-like" evidence="2">
    <location>
        <begin position="26"/>
        <end position="313"/>
    </location>
</feature>
<comment type="caution">
    <text evidence="3">The sequence shown here is derived from an EMBL/GenBank/DDBJ whole genome shotgun (WGS) entry which is preliminary data.</text>
</comment>
<gene>
    <name evidence="3" type="ORF">D5H78_08840</name>
</gene>
<comment type="similarity">
    <text evidence="1">To bacterial alkanal monooxygenase alpha and beta chains.</text>
</comment>
<keyword evidence="4" id="KW-1185">Reference proteome</keyword>
<dbReference type="GO" id="GO:0016705">
    <property type="term" value="F:oxidoreductase activity, acting on paired donors, with incorporation or reduction of molecular oxygen"/>
    <property type="evidence" value="ECO:0007669"/>
    <property type="project" value="InterPro"/>
</dbReference>
<evidence type="ECO:0000313" key="3">
    <source>
        <dbReference type="EMBL" id="RJK96338.1"/>
    </source>
</evidence>
<accession>A0A3A3YXG1</accession>
<dbReference type="InterPro" id="IPR036661">
    <property type="entry name" value="Luciferase-like_sf"/>
</dbReference>
<dbReference type="InterPro" id="IPR050766">
    <property type="entry name" value="Bact_Lucif_Oxidored"/>
</dbReference>
<dbReference type="FunFam" id="3.20.20.30:FF:000002">
    <property type="entry name" value="LLM class flavin-dependent oxidoreductase"/>
    <property type="match status" value="1"/>
</dbReference>
<organism evidence="3 4">
    <name type="scientific">Vallicoccus soli</name>
    <dbReference type="NCBI Taxonomy" id="2339232"/>
    <lineage>
        <taxon>Bacteria</taxon>
        <taxon>Bacillati</taxon>
        <taxon>Actinomycetota</taxon>
        <taxon>Actinomycetes</taxon>
        <taxon>Motilibacterales</taxon>
        <taxon>Vallicoccaceae</taxon>
        <taxon>Vallicoccus</taxon>
    </lineage>
</organism>
<evidence type="ECO:0000256" key="1">
    <source>
        <dbReference type="ARBA" id="ARBA00007789"/>
    </source>
</evidence>
<reference evidence="3 4" key="1">
    <citation type="submission" date="2018-09" db="EMBL/GenBank/DDBJ databases">
        <title>YIM 75000 draft genome.</title>
        <authorList>
            <person name="Tang S."/>
            <person name="Feng Y."/>
        </authorList>
    </citation>
    <scope>NUCLEOTIDE SEQUENCE [LARGE SCALE GENOMIC DNA]</scope>
    <source>
        <strain evidence="3 4">YIM 75000</strain>
    </source>
</reference>
<dbReference type="EMBL" id="QZEZ01000003">
    <property type="protein sequence ID" value="RJK96338.1"/>
    <property type="molecule type" value="Genomic_DNA"/>
</dbReference>
<name>A0A3A3YXG1_9ACTN</name>
<dbReference type="RefSeq" id="WP_119950069.1">
    <property type="nucleotide sequence ID" value="NZ_QZEZ01000003.1"/>
</dbReference>
<evidence type="ECO:0000259" key="2">
    <source>
        <dbReference type="Pfam" id="PF00296"/>
    </source>
</evidence>
<dbReference type="Gene3D" id="3.20.20.30">
    <property type="entry name" value="Luciferase-like domain"/>
    <property type="match status" value="1"/>
</dbReference>
<dbReference type="CDD" id="cd00347">
    <property type="entry name" value="Flavin_utilizing_monoxygenases"/>
    <property type="match status" value="1"/>
</dbReference>
<proteinExistence type="predicted"/>
<dbReference type="PANTHER" id="PTHR30137:SF6">
    <property type="entry name" value="LUCIFERASE-LIKE MONOOXYGENASE"/>
    <property type="match status" value="1"/>
</dbReference>
<dbReference type="InterPro" id="IPR011251">
    <property type="entry name" value="Luciferase-like_dom"/>
</dbReference>
<dbReference type="GO" id="GO:0005829">
    <property type="term" value="C:cytosol"/>
    <property type="evidence" value="ECO:0007669"/>
    <property type="project" value="TreeGrafter"/>
</dbReference>